<evidence type="ECO:0000256" key="2">
    <source>
        <dbReference type="ARBA" id="ARBA00022692"/>
    </source>
</evidence>
<keyword evidence="3" id="KW-0133">Cell shape</keyword>
<feature type="transmembrane region" description="Helical" evidence="6">
    <location>
        <begin position="195"/>
        <end position="217"/>
    </location>
</feature>
<dbReference type="PANTHER" id="PTHR30474:SF1">
    <property type="entry name" value="PEPTIDOGLYCAN GLYCOSYLTRANSFERASE MRDB"/>
    <property type="match status" value="1"/>
</dbReference>
<feature type="transmembrane region" description="Helical" evidence="6">
    <location>
        <begin position="119"/>
        <end position="136"/>
    </location>
</feature>
<evidence type="ECO:0000256" key="6">
    <source>
        <dbReference type="SAM" id="Phobius"/>
    </source>
</evidence>
<dbReference type="GO" id="GO:0015648">
    <property type="term" value="F:lipid-linked peptidoglycan transporter activity"/>
    <property type="evidence" value="ECO:0007669"/>
    <property type="project" value="TreeGrafter"/>
</dbReference>
<dbReference type="OrthoDB" id="9768187at2"/>
<dbReference type="STRING" id="1122204.SAMN05421781_2077"/>
<evidence type="ECO:0000313" key="7">
    <source>
        <dbReference type="EMBL" id="SDW67430.1"/>
    </source>
</evidence>
<evidence type="ECO:0000256" key="1">
    <source>
        <dbReference type="ARBA" id="ARBA00004141"/>
    </source>
</evidence>
<name>A0A1H2VGS4_9BACI</name>
<comment type="subcellular location">
    <subcellularLocation>
        <location evidence="1">Membrane</location>
        <topology evidence="1">Multi-pass membrane protein</topology>
    </subcellularLocation>
</comment>
<dbReference type="Pfam" id="PF01098">
    <property type="entry name" value="FTSW_RODA_SPOVE"/>
    <property type="match status" value="1"/>
</dbReference>
<feature type="transmembrane region" description="Helical" evidence="6">
    <location>
        <begin position="148"/>
        <end position="166"/>
    </location>
</feature>
<reference evidence="7 8" key="1">
    <citation type="submission" date="2016-10" db="EMBL/GenBank/DDBJ databases">
        <authorList>
            <person name="de Groot N.N."/>
        </authorList>
    </citation>
    <scope>NUCLEOTIDE SEQUENCE [LARGE SCALE GENOMIC DNA]</scope>
    <source>
        <strain evidence="7 8">DSM 23126</strain>
    </source>
</reference>
<feature type="transmembrane region" description="Helical" evidence="6">
    <location>
        <begin position="75"/>
        <end position="99"/>
    </location>
</feature>
<feature type="transmembrane region" description="Helical" evidence="6">
    <location>
        <begin position="44"/>
        <end position="63"/>
    </location>
</feature>
<dbReference type="GO" id="GO:0051301">
    <property type="term" value="P:cell division"/>
    <property type="evidence" value="ECO:0007669"/>
    <property type="project" value="InterPro"/>
</dbReference>
<organism evidence="7 8">
    <name type="scientific">Marinococcus luteus</name>
    <dbReference type="NCBI Taxonomy" id="1122204"/>
    <lineage>
        <taxon>Bacteria</taxon>
        <taxon>Bacillati</taxon>
        <taxon>Bacillota</taxon>
        <taxon>Bacilli</taxon>
        <taxon>Bacillales</taxon>
        <taxon>Bacillaceae</taxon>
        <taxon>Marinococcus</taxon>
    </lineage>
</organism>
<dbReference type="Proteomes" id="UP000199488">
    <property type="component" value="Unassembled WGS sequence"/>
</dbReference>
<keyword evidence="5 6" id="KW-0472">Membrane</keyword>
<evidence type="ECO:0000256" key="5">
    <source>
        <dbReference type="ARBA" id="ARBA00023136"/>
    </source>
</evidence>
<gene>
    <name evidence="7" type="ORF">SAMN05421781_2077</name>
</gene>
<feature type="transmembrane region" description="Helical" evidence="6">
    <location>
        <begin position="320"/>
        <end position="338"/>
    </location>
</feature>
<keyword evidence="2 6" id="KW-0812">Transmembrane</keyword>
<evidence type="ECO:0000256" key="4">
    <source>
        <dbReference type="ARBA" id="ARBA00022989"/>
    </source>
</evidence>
<feature type="transmembrane region" description="Helical" evidence="6">
    <location>
        <begin position="358"/>
        <end position="378"/>
    </location>
</feature>
<protein>
    <submittedName>
        <fullName evidence="7">Rod shape determining protein RodA</fullName>
    </submittedName>
</protein>
<dbReference type="GO" id="GO:0008360">
    <property type="term" value="P:regulation of cell shape"/>
    <property type="evidence" value="ECO:0007669"/>
    <property type="project" value="UniProtKB-KW"/>
</dbReference>
<dbReference type="EMBL" id="FNNC01000004">
    <property type="protein sequence ID" value="SDW67430.1"/>
    <property type="molecule type" value="Genomic_DNA"/>
</dbReference>
<dbReference type="GO" id="GO:0032153">
    <property type="term" value="C:cell division site"/>
    <property type="evidence" value="ECO:0007669"/>
    <property type="project" value="TreeGrafter"/>
</dbReference>
<feature type="transmembrane region" description="Helical" evidence="6">
    <location>
        <begin position="172"/>
        <end position="188"/>
    </location>
</feature>
<evidence type="ECO:0000313" key="8">
    <source>
        <dbReference type="Proteomes" id="UP000199488"/>
    </source>
</evidence>
<dbReference type="GO" id="GO:0005886">
    <property type="term" value="C:plasma membrane"/>
    <property type="evidence" value="ECO:0007669"/>
    <property type="project" value="TreeGrafter"/>
</dbReference>
<evidence type="ECO:0000256" key="3">
    <source>
        <dbReference type="ARBA" id="ARBA00022960"/>
    </source>
</evidence>
<keyword evidence="4 6" id="KW-1133">Transmembrane helix</keyword>
<dbReference type="RefSeq" id="WP_091614650.1">
    <property type="nucleotide sequence ID" value="NZ_FNNC01000004.1"/>
</dbReference>
<feature type="transmembrane region" description="Helical" evidence="6">
    <location>
        <begin position="282"/>
        <end position="308"/>
    </location>
</feature>
<proteinExistence type="predicted"/>
<keyword evidence="8" id="KW-1185">Reference proteome</keyword>
<sequence length="393" mass="43824">MSLHQSTEEKQYDINMMFVLFLFAVVSCFYIFQAQQLGQYEGNFMIQQIIFFVLAFAIMMVVLHFDFEYYLVLHWFLYAFGLALLAGLLVAPASIAPVINGAQSWYVIPGLGQFQPAEFMRIFLILTLSAIIYNHHTEYSGSKNMRSDFILIGKMFLPTLPVILLLATQPDMGSVMLVGAIFVSLLVVSGISYKILAVAIGGPLLAILGFVISFFQFPNLMERFVFSNMDPYQVSRIQGWLNPFENQDAGFQTARALTAIGSGRLFGNDGDQVYIPEAHTDFIFAVVGSVHGFLGGAMVITLYFVLLYQILLISMRSHNAYGKYICAGVIGLFAFQVFQNIGQSLGLLPVTGFTLPLLSYGGSSLVGTMFILGIVMSVRYHSKNYFFAHHKNQ</sequence>
<dbReference type="AlphaFoldDB" id="A0A1H2VGS4"/>
<feature type="transmembrane region" description="Helical" evidence="6">
    <location>
        <begin position="12"/>
        <end position="32"/>
    </location>
</feature>
<dbReference type="PANTHER" id="PTHR30474">
    <property type="entry name" value="CELL CYCLE PROTEIN"/>
    <property type="match status" value="1"/>
</dbReference>
<accession>A0A1H2VGS4</accession>
<dbReference type="InterPro" id="IPR001182">
    <property type="entry name" value="FtsW/RodA"/>
</dbReference>